<dbReference type="PROSITE" id="PS50928">
    <property type="entry name" value="ABC_TM1"/>
    <property type="match status" value="1"/>
</dbReference>
<feature type="transmembrane region" description="Helical" evidence="12">
    <location>
        <begin position="12"/>
        <end position="39"/>
    </location>
</feature>
<evidence type="ECO:0000256" key="6">
    <source>
        <dbReference type="ARBA" id="ARBA00022519"/>
    </source>
</evidence>
<gene>
    <name evidence="14" type="primary">malG</name>
    <name evidence="14" type="ORF">IPN91_10560</name>
</gene>
<feature type="transmembrane region" description="Helical" evidence="12">
    <location>
        <begin position="258"/>
        <end position="281"/>
    </location>
</feature>
<keyword evidence="5" id="KW-1003">Cell membrane</keyword>
<feature type="transmembrane region" description="Helical" evidence="12">
    <location>
        <begin position="122"/>
        <end position="140"/>
    </location>
</feature>
<evidence type="ECO:0000256" key="5">
    <source>
        <dbReference type="ARBA" id="ARBA00022475"/>
    </source>
</evidence>
<keyword evidence="7" id="KW-0762">Sugar transport</keyword>
<dbReference type="GO" id="GO:0005886">
    <property type="term" value="C:plasma membrane"/>
    <property type="evidence" value="ECO:0007669"/>
    <property type="project" value="UniProtKB-SubCell"/>
</dbReference>
<dbReference type="AlphaFoldDB" id="A0A936F2R7"/>
<dbReference type="InterPro" id="IPR000515">
    <property type="entry name" value="MetI-like"/>
</dbReference>
<evidence type="ECO:0000256" key="2">
    <source>
        <dbReference type="ARBA" id="ARBA00004429"/>
    </source>
</evidence>
<keyword evidence="8 12" id="KW-0812">Transmembrane</keyword>
<evidence type="ECO:0000256" key="8">
    <source>
        <dbReference type="ARBA" id="ARBA00022692"/>
    </source>
</evidence>
<dbReference type="PANTHER" id="PTHR32243:SF50">
    <property type="entry name" value="MALTOSE_MALTODEXTRIN TRANSPORT SYSTEM PERMEASE PROTEIN MALG"/>
    <property type="match status" value="1"/>
</dbReference>
<feature type="transmembrane region" description="Helical" evidence="12">
    <location>
        <begin position="91"/>
        <end position="110"/>
    </location>
</feature>
<comment type="function">
    <text evidence="1">Part of the ABC transporter complex MalEFGK involved in maltose/maltodextrin import. Probably responsible for the translocation of the substrate across the membrane.</text>
</comment>
<dbReference type="GO" id="GO:0042956">
    <property type="term" value="P:maltodextrin transmembrane transport"/>
    <property type="evidence" value="ECO:0007669"/>
    <property type="project" value="TreeGrafter"/>
</dbReference>
<keyword evidence="9 12" id="KW-1133">Transmembrane helix</keyword>
<evidence type="ECO:0000256" key="9">
    <source>
        <dbReference type="ARBA" id="ARBA00022989"/>
    </source>
</evidence>
<evidence type="ECO:0000256" key="3">
    <source>
        <dbReference type="ARBA" id="ARBA00009047"/>
    </source>
</evidence>
<dbReference type="Gene3D" id="1.10.3720.10">
    <property type="entry name" value="MetI-like"/>
    <property type="match status" value="1"/>
</dbReference>
<dbReference type="InterPro" id="IPR050901">
    <property type="entry name" value="BP-dep_ABC_trans_perm"/>
</dbReference>
<comment type="caution">
    <text evidence="14">The sequence shown here is derived from an EMBL/GenBank/DDBJ whole genome shotgun (WGS) entry which is preliminary data.</text>
</comment>
<organism evidence="14 15">
    <name type="scientific">Candidatus Geothrix odensensis</name>
    <dbReference type="NCBI Taxonomy" id="2954440"/>
    <lineage>
        <taxon>Bacteria</taxon>
        <taxon>Pseudomonadati</taxon>
        <taxon>Acidobacteriota</taxon>
        <taxon>Holophagae</taxon>
        <taxon>Holophagales</taxon>
        <taxon>Holophagaceae</taxon>
        <taxon>Geothrix</taxon>
    </lineage>
</organism>
<evidence type="ECO:0000256" key="12">
    <source>
        <dbReference type="RuleBase" id="RU363032"/>
    </source>
</evidence>
<dbReference type="EMBL" id="JADKCH010000011">
    <property type="protein sequence ID" value="MBK8573069.1"/>
    <property type="molecule type" value="Genomic_DNA"/>
</dbReference>
<comment type="subcellular location">
    <subcellularLocation>
        <location evidence="2">Cell inner membrane</location>
        <topology evidence="2">Multi-pass membrane protein</topology>
    </subcellularLocation>
    <subcellularLocation>
        <location evidence="12">Cell membrane</location>
        <topology evidence="12">Multi-pass membrane protein</topology>
    </subcellularLocation>
</comment>
<accession>A0A936F2R7</accession>
<dbReference type="NCBIfam" id="NF008231">
    <property type="entry name" value="PRK10998.1"/>
    <property type="match status" value="1"/>
</dbReference>
<protein>
    <recommendedName>
        <fullName evidence="11">Maltose/maltodextrin transport system permease protein MalG</fullName>
    </recommendedName>
</protein>
<dbReference type="Proteomes" id="UP000709959">
    <property type="component" value="Unassembled WGS sequence"/>
</dbReference>
<sequence>MAIVIDKSQRWRVIAAHAFLIFLCCLVLFPVLVTISISFRPGNFATGSLIPKEISLEHWRFALGLPVTNADGRVIIPDLPVLRWLWNSVKVATLSAAVAVLLSTTAAYAFARLKFAGKKASLMGLMLMQMFPTVLALIAIHSIFSRLGHTFPLFGIDSPWALVLSYSGGIALHIWTIKGFYETIPAEIEEAATVDGATPWQAFWRVLLPMALPILMVVFLLAFIGAVNEYPVASILLRSQDQLTIAVGSKQFLYAQKYLWGDFAAAAVLSGLPIAIVFILVQRWMISGLTSGANKG</sequence>
<evidence type="ECO:0000256" key="7">
    <source>
        <dbReference type="ARBA" id="ARBA00022597"/>
    </source>
</evidence>
<evidence type="ECO:0000256" key="4">
    <source>
        <dbReference type="ARBA" id="ARBA00022448"/>
    </source>
</evidence>
<dbReference type="FunFam" id="1.10.3720.10:FF:000010">
    <property type="entry name" value="Maltose ABC transporter permease MalG"/>
    <property type="match status" value="1"/>
</dbReference>
<dbReference type="CDD" id="cd06261">
    <property type="entry name" value="TM_PBP2"/>
    <property type="match status" value="1"/>
</dbReference>
<comment type="similarity">
    <text evidence="3">Belongs to the binding-protein-dependent transport system permease family. MalFG subfamily.</text>
</comment>
<keyword evidence="4 12" id="KW-0813">Transport</keyword>
<reference evidence="14 15" key="1">
    <citation type="submission" date="2020-10" db="EMBL/GenBank/DDBJ databases">
        <title>Connecting structure to function with the recovery of over 1000 high-quality activated sludge metagenome-assembled genomes encoding full-length rRNA genes using long-read sequencing.</title>
        <authorList>
            <person name="Singleton C.M."/>
            <person name="Petriglieri F."/>
            <person name="Kristensen J.M."/>
            <person name="Kirkegaard R.H."/>
            <person name="Michaelsen T.Y."/>
            <person name="Andersen M.H."/>
            <person name="Karst S.M."/>
            <person name="Dueholm M.S."/>
            <person name="Nielsen P.H."/>
            <person name="Albertsen M."/>
        </authorList>
    </citation>
    <scope>NUCLEOTIDE SEQUENCE [LARGE SCALE GENOMIC DNA]</scope>
    <source>
        <strain evidence="14">OdNE_18-Q3-R46-58_MAXAC.008</strain>
    </source>
</reference>
<keyword evidence="10 12" id="KW-0472">Membrane</keyword>
<feature type="transmembrane region" description="Helical" evidence="12">
    <location>
        <begin position="202"/>
        <end position="227"/>
    </location>
</feature>
<evidence type="ECO:0000256" key="11">
    <source>
        <dbReference type="ARBA" id="ARBA00041109"/>
    </source>
</evidence>
<keyword evidence="6" id="KW-0997">Cell inner membrane</keyword>
<evidence type="ECO:0000313" key="14">
    <source>
        <dbReference type="EMBL" id="MBK8573069.1"/>
    </source>
</evidence>
<evidence type="ECO:0000256" key="10">
    <source>
        <dbReference type="ARBA" id="ARBA00023136"/>
    </source>
</evidence>
<proteinExistence type="inferred from homology"/>
<feature type="transmembrane region" description="Helical" evidence="12">
    <location>
        <begin position="160"/>
        <end position="181"/>
    </location>
</feature>
<feature type="domain" description="ABC transmembrane type-1" evidence="13">
    <location>
        <begin position="85"/>
        <end position="281"/>
    </location>
</feature>
<evidence type="ECO:0000313" key="15">
    <source>
        <dbReference type="Proteomes" id="UP000709959"/>
    </source>
</evidence>
<dbReference type="GO" id="GO:0015423">
    <property type="term" value="F:ABC-type maltose transporter activity"/>
    <property type="evidence" value="ECO:0007669"/>
    <property type="project" value="TreeGrafter"/>
</dbReference>
<evidence type="ECO:0000256" key="1">
    <source>
        <dbReference type="ARBA" id="ARBA00002264"/>
    </source>
</evidence>
<dbReference type="Pfam" id="PF00528">
    <property type="entry name" value="BPD_transp_1"/>
    <property type="match status" value="1"/>
</dbReference>
<evidence type="ECO:0000259" key="13">
    <source>
        <dbReference type="PROSITE" id="PS50928"/>
    </source>
</evidence>
<name>A0A936F2R7_9BACT</name>
<dbReference type="SUPFAM" id="SSF161098">
    <property type="entry name" value="MetI-like"/>
    <property type="match status" value="1"/>
</dbReference>
<dbReference type="InterPro" id="IPR035906">
    <property type="entry name" value="MetI-like_sf"/>
</dbReference>
<dbReference type="PANTHER" id="PTHR32243">
    <property type="entry name" value="MALTOSE TRANSPORT SYSTEM PERMEASE-RELATED"/>
    <property type="match status" value="1"/>
</dbReference>